<comment type="caution">
    <text evidence="2">The sequence shown here is derived from an EMBL/GenBank/DDBJ whole genome shotgun (WGS) entry which is preliminary data.</text>
</comment>
<feature type="domain" description="Aminoglycoside phosphotransferase" evidence="1">
    <location>
        <begin position="200"/>
        <end position="380"/>
    </location>
</feature>
<dbReference type="Gene3D" id="3.90.1200.10">
    <property type="match status" value="1"/>
</dbReference>
<dbReference type="RefSeq" id="WP_166655505.1">
    <property type="nucleotide sequence ID" value="NZ_SNYN01000020.1"/>
</dbReference>
<dbReference type="InterPro" id="IPR002575">
    <property type="entry name" value="Aminoglycoside_PTrfase"/>
</dbReference>
<protein>
    <submittedName>
        <fullName evidence="2">Phosphotransferase family enzyme</fullName>
    </submittedName>
</protein>
<organism evidence="2 3">
    <name type="scientific">Actinorugispora endophytica</name>
    <dbReference type="NCBI Taxonomy" id="1605990"/>
    <lineage>
        <taxon>Bacteria</taxon>
        <taxon>Bacillati</taxon>
        <taxon>Actinomycetota</taxon>
        <taxon>Actinomycetes</taxon>
        <taxon>Streptosporangiales</taxon>
        <taxon>Nocardiopsidaceae</taxon>
        <taxon>Actinorugispora</taxon>
    </lineage>
</organism>
<dbReference type="Proteomes" id="UP000295281">
    <property type="component" value="Unassembled WGS sequence"/>
</dbReference>
<sequence length="433" mass="44423">MPSTAHEELARGDTRVPGLGTLLTPDALSDLLDSLLPADAERPLGVEVTHRRYRPGTGLATGFTARYPDGTRHAFARALAADAAPGGLAEEVRYARRWVPEPAGRAVDISDVEEPRLRGPLHDPGLCLVVGPPVDDLALTAVRHFASAPDRFGAPDGGSARTLAYRPGRRWVGRIDDADGRPVTVVRARSGKVNASAYLASAAAGIPVPDLVRISRYGLVATRWVPGEPLDLLPARGSAAGDATLAEAGRLLARLHSVPPPRELLPADLGAEATAAASEVGGLVPGLAGRAEAVALRCADALADPSGPRVLAHGGFRAARVLVGERGPALADLDRARVAHPAADLADFAAAEYAAGRSGDGPAAVLGPLLDGYLDEAPAAYAAGVLGALDAFTSAALLCRAAAPFRHGAPDWDTRAAALVALAEDTGGRAPGR</sequence>
<evidence type="ECO:0000313" key="3">
    <source>
        <dbReference type="Proteomes" id="UP000295281"/>
    </source>
</evidence>
<dbReference type="SUPFAM" id="SSF56112">
    <property type="entry name" value="Protein kinase-like (PK-like)"/>
    <property type="match status" value="1"/>
</dbReference>
<proteinExistence type="predicted"/>
<keyword evidence="2" id="KW-0808">Transferase</keyword>
<keyword evidence="3" id="KW-1185">Reference proteome</keyword>
<gene>
    <name evidence="2" type="ORF">EV190_12047</name>
</gene>
<evidence type="ECO:0000259" key="1">
    <source>
        <dbReference type="Pfam" id="PF01636"/>
    </source>
</evidence>
<dbReference type="InterPro" id="IPR011009">
    <property type="entry name" value="Kinase-like_dom_sf"/>
</dbReference>
<name>A0A4R6ULR0_9ACTN</name>
<reference evidence="2 3" key="1">
    <citation type="submission" date="2019-03" db="EMBL/GenBank/DDBJ databases">
        <title>Genomic Encyclopedia of Type Strains, Phase IV (KMG-IV): sequencing the most valuable type-strain genomes for metagenomic binning, comparative biology and taxonomic classification.</title>
        <authorList>
            <person name="Goeker M."/>
        </authorList>
    </citation>
    <scope>NUCLEOTIDE SEQUENCE [LARGE SCALE GENOMIC DNA]</scope>
    <source>
        <strain evidence="2 3">DSM 46770</strain>
    </source>
</reference>
<accession>A0A4R6ULR0</accession>
<evidence type="ECO:0000313" key="2">
    <source>
        <dbReference type="EMBL" id="TDQ47988.1"/>
    </source>
</evidence>
<dbReference type="EMBL" id="SNYN01000020">
    <property type="protein sequence ID" value="TDQ47988.1"/>
    <property type="molecule type" value="Genomic_DNA"/>
</dbReference>
<dbReference type="AlphaFoldDB" id="A0A4R6ULR0"/>
<dbReference type="GO" id="GO:0016740">
    <property type="term" value="F:transferase activity"/>
    <property type="evidence" value="ECO:0007669"/>
    <property type="project" value="UniProtKB-KW"/>
</dbReference>
<dbReference type="Pfam" id="PF01636">
    <property type="entry name" value="APH"/>
    <property type="match status" value="1"/>
</dbReference>